<dbReference type="Proteomes" id="UP000286415">
    <property type="component" value="Unassembled WGS sequence"/>
</dbReference>
<reference evidence="1 2" key="2">
    <citation type="journal article" date="2021" name="Genomics">
        <title>High-quality reference genome for Clonorchis sinensis.</title>
        <authorList>
            <person name="Young N.D."/>
            <person name="Stroehlein A.J."/>
            <person name="Kinkar L."/>
            <person name="Wang T."/>
            <person name="Sohn W.M."/>
            <person name="Chang B.C.H."/>
            <person name="Kaur P."/>
            <person name="Weisz D."/>
            <person name="Dudchenko O."/>
            <person name="Aiden E.L."/>
            <person name="Korhonen P.K."/>
            <person name="Gasser R.B."/>
        </authorList>
    </citation>
    <scope>NUCLEOTIDE SEQUENCE [LARGE SCALE GENOMIC DNA]</scope>
    <source>
        <strain evidence="1">Cs-k2</strain>
    </source>
</reference>
<dbReference type="EMBL" id="NIRI02000042">
    <property type="protein sequence ID" value="KAG5451692.1"/>
    <property type="molecule type" value="Genomic_DNA"/>
</dbReference>
<accession>A0A8T1MS11</accession>
<keyword evidence="2" id="KW-1185">Reference proteome</keyword>
<proteinExistence type="predicted"/>
<evidence type="ECO:0000313" key="1">
    <source>
        <dbReference type="EMBL" id="KAG5451692.1"/>
    </source>
</evidence>
<comment type="caution">
    <text evidence="1">The sequence shown here is derived from an EMBL/GenBank/DDBJ whole genome shotgun (WGS) entry which is preliminary data.</text>
</comment>
<evidence type="ECO:0000313" key="2">
    <source>
        <dbReference type="Proteomes" id="UP000286415"/>
    </source>
</evidence>
<sequence>MAACIFGTQSSSRIPPIYSDLFRYSCSDLKQSFFLSCSSPSITATSEFISSRTRRHHALHAPLFYVPSHYFSIQCSSDAIGYRFSLLPSLLPFSNSRLKHN</sequence>
<gene>
    <name evidence="1" type="ORF">CSKR_201490</name>
</gene>
<organism evidence="1 2">
    <name type="scientific">Clonorchis sinensis</name>
    <name type="common">Chinese liver fluke</name>
    <dbReference type="NCBI Taxonomy" id="79923"/>
    <lineage>
        <taxon>Eukaryota</taxon>
        <taxon>Metazoa</taxon>
        <taxon>Spiralia</taxon>
        <taxon>Lophotrochozoa</taxon>
        <taxon>Platyhelminthes</taxon>
        <taxon>Trematoda</taxon>
        <taxon>Digenea</taxon>
        <taxon>Opisthorchiida</taxon>
        <taxon>Opisthorchiata</taxon>
        <taxon>Opisthorchiidae</taxon>
        <taxon>Clonorchis</taxon>
    </lineage>
</organism>
<reference evidence="1 2" key="1">
    <citation type="journal article" date="2018" name="Biotechnol. Adv.">
        <title>Improved genomic resources and new bioinformatic workflow for the carcinogenic parasite Clonorchis sinensis: Biotechnological implications.</title>
        <authorList>
            <person name="Wang D."/>
            <person name="Korhonen P.K."/>
            <person name="Gasser R.B."/>
            <person name="Young N.D."/>
        </authorList>
    </citation>
    <scope>NUCLEOTIDE SEQUENCE [LARGE SCALE GENOMIC DNA]</scope>
    <source>
        <strain evidence="1">Cs-k2</strain>
    </source>
</reference>
<name>A0A8T1MS11_CLOSI</name>
<dbReference type="AlphaFoldDB" id="A0A8T1MS11"/>
<protein>
    <submittedName>
        <fullName evidence="1">Uncharacterized protein</fullName>
    </submittedName>
</protein>